<dbReference type="EMBL" id="JBHDLJ010000001">
    <property type="protein sequence ID" value="MFB0833381.1"/>
    <property type="molecule type" value="Genomic_DNA"/>
</dbReference>
<protein>
    <recommendedName>
        <fullName evidence="5">Cell division protein FtsL</fullName>
    </recommendedName>
</protein>
<feature type="compositionally biased region" description="Low complexity" evidence="1">
    <location>
        <begin position="163"/>
        <end position="213"/>
    </location>
</feature>
<feature type="transmembrane region" description="Helical" evidence="2">
    <location>
        <begin position="59"/>
        <end position="79"/>
    </location>
</feature>
<dbReference type="RefSeq" id="WP_373970536.1">
    <property type="nucleotide sequence ID" value="NZ_JBHDLJ010000001.1"/>
</dbReference>
<comment type="caution">
    <text evidence="3">The sequence shown here is derived from an EMBL/GenBank/DDBJ whole genome shotgun (WGS) entry which is preliminary data.</text>
</comment>
<evidence type="ECO:0000256" key="1">
    <source>
        <dbReference type="SAM" id="MobiDB-lite"/>
    </source>
</evidence>
<evidence type="ECO:0008006" key="5">
    <source>
        <dbReference type="Google" id="ProtNLM"/>
    </source>
</evidence>
<organism evidence="3 4">
    <name type="scientific">Arthrobacter halodurans</name>
    <dbReference type="NCBI Taxonomy" id="516699"/>
    <lineage>
        <taxon>Bacteria</taxon>
        <taxon>Bacillati</taxon>
        <taxon>Actinomycetota</taxon>
        <taxon>Actinomycetes</taxon>
        <taxon>Micrococcales</taxon>
        <taxon>Micrococcaceae</taxon>
        <taxon>Arthrobacter</taxon>
    </lineage>
</organism>
<accession>A0ABV4UKA4</accession>
<dbReference type="Proteomes" id="UP001575652">
    <property type="component" value="Unassembled WGS sequence"/>
</dbReference>
<feature type="region of interest" description="Disordered" evidence="1">
    <location>
        <begin position="147"/>
        <end position="240"/>
    </location>
</feature>
<evidence type="ECO:0000256" key="2">
    <source>
        <dbReference type="SAM" id="Phobius"/>
    </source>
</evidence>
<sequence>MSTLTQTRVQARRIPAPAFDHGAAARQLEPDYGLEAAPERRRTPLSVVPAAVRHRKTHFAVFCFGVMLAALASVLVLNIQVTSGQYELVGLRNAERALTQENEALTQQAQHLEAPQNVAAKAAKLGMVVPGAVASIDLGTLKVSGVSTPAQEEKAPTSLVARPQAPQSGPAANAAAPAAEAETPAASSADTEAATPAPEAAAPVAAPTVPVEAGAERPEFSASDLNGGTIPAPAQQGAGR</sequence>
<evidence type="ECO:0000313" key="3">
    <source>
        <dbReference type="EMBL" id="MFB0833381.1"/>
    </source>
</evidence>
<name>A0ABV4UKA4_9MICC</name>
<gene>
    <name evidence="3" type="ORF">ACETWP_02165</name>
</gene>
<keyword evidence="2" id="KW-0812">Transmembrane</keyword>
<proteinExistence type="predicted"/>
<keyword evidence="2" id="KW-0472">Membrane</keyword>
<keyword evidence="4" id="KW-1185">Reference proteome</keyword>
<evidence type="ECO:0000313" key="4">
    <source>
        <dbReference type="Proteomes" id="UP001575652"/>
    </source>
</evidence>
<reference evidence="3 4" key="1">
    <citation type="submission" date="2024-09" db="EMBL/GenBank/DDBJ databases">
        <authorList>
            <person name="Salinas-Garcia M.A."/>
            <person name="Prieme A."/>
        </authorList>
    </citation>
    <scope>NUCLEOTIDE SEQUENCE [LARGE SCALE GENOMIC DNA]</scope>
    <source>
        <strain evidence="3 4">DSM 21081</strain>
    </source>
</reference>
<keyword evidence="2" id="KW-1133">Transmembrane helix</keyword>